<evidence type="ECO:0000313" key="2">
    <source>
        <dbReference type="EMBL" id="MFC3912244.1"/>
    </source>
</evidence>
<feature type="transmembrane region" description="Helical" evidence="1">
    <location>
        <begin position="6"/>
        <end position="25"/>
    </location>
</feature>
<keyword evidence="1" id="KW-0472">Membrane</keyword>
<keyword evidence="3" id="KW-1185">Reference proteome</keyword>
<keyword evidence="1" id="KW-0812">Transmembrane</keyword>
<protein>
    <recommendedName>
        <fullName evidence="4">EF-hand domain-containing protein</fullName>
    </recommendedName>
</protein>
<gene>
    <name evidence="2" type="ORF">ACFOSS_02040</name>
</gene>
<sequence length="132" mass="14572">MNLVIVLGGLLFTPVVIGIANDRLCAGRMKRYLRALLSALVVYLFIIASAVYRQYELDNTLASFDLNGDGVFSGSEITPQQDKAMLDVIADTGRTLAPFTGAVFSVCYFLLLWLLLTLWSGWRRGNRRHGGA</sequence>
<comment type="caution">
    <text evidence="2">The sequence shown here is derived from an EMBL/GenBank/DDBJ whole genome shotgun (WGS) entry which is preliminary data.</text>
</comment>
<evidence type="ECO:0000256" key="1">
    <source>
        <dbReference type="SAM" id="Phobius"/>
    </source>
</evidence>
<accession>A0ABV8CK31</accession>
<keyword evidence="1" id="KW-1133">Transmembrane helix</keyword>
<feature type="transmembrane region" description="Helical" evidence="1">
    <location>
        <begin position="96"/>
        <end position="119"/>
    </location>
</feature>
<evidence type="ECO:0000313" key="3">
    <source>
        <dbReference type="Proteomes" id="UP001595692"/>
    </source>
</evidence>
<evidence type="ECO:0008006" key="4">
    <source>
        <dbReference type="Google" id="ProtNLM"/>
    </source>
</evidence>
<dbReference type="RefSeq" id="WP_377150345.1">
    <property type="nucleotide sequence ID" value="NZ_JBHSAF010000001.1"/>
</dbReference>
<dbReference type="EMBL" id="JBHSAF010000001">
    <property type="protein sequence ID" value="MFC3912244.1"/>
    <property type="molecule type" value="Genomic_DNA"/>
</dbReference>
<dbReference type="Proteomes" id="UP001595692">
    <property type="component" value="Unassembled WGS sequence"/>
</dbReference>
<feature type="transmembrane region" description="Helical" evidence="1">
    <location>
        <begin position="32"/>
        <end position="52"/>
    </location>
</feature>
<reference evidence="3" key="1">
    <citation type="journal article" date="2019" name="Int. J. Syst. Evol. Microbiol.">
        <title>The Global Catalogue of Microorganisms (GCM) 10K type strain sequencing project: providing services to taxonomists for standard genome sequencing and annotation.</title>
        <authorList>
            <consortium name="The Broad Institute Genomics Platform"/>
            <consortium name="The Broad Institute Genome Sequencing Center for Infectious Disease"/>
            <person name="Wu L."/>
            <person name="Ma J."/>
        </authorList>
    </citation>
    <scope>NUCLEOTIDE SEQUENCE [LARGE SCALE GENOMIC DNA]</scope>
    <source>
        <strain evidence="3">CCUG 54939</strain>
    </source>
</reference>
<organism evidence="2 3">
    <name type="scientific">Pseudaeromonas sharmana</name>
    <dbReference type="NCBI Taxonomy" id="328412"/>
    <lineage>
        <taxon>Bacteria</taxon>
        <taxon>Pseudomonadati</taxon>
        <taxon>Pseudomonadota</taxon>
        <taxon>Gammaproteobacteria</taxon>
        <taxon>Aeromonadales</taxon>
        <taxon>Aeromonadaceae</taxon>
        <taxon>Pseudaeromonas</taxon>
    </lineage>
</organism>
<proteinExistence type="predicted"/>
<name>A0ABV8CK31_9GAMM</name>